<comment type="caution">
    <text evidence="6">The sequence shown here is derived from an EMBL/GenBank/DDBJ whole genome shotgun (WGS) entry which is preliminary data.</text>
</comment>
<accession>A0A1R2C933</accession>
<dbReference type="InterPro" id="IPR001841">
    <property type="entry name" value="Znf_RING"/>
</dbReference>
<reference evidence="6 7" key="1">
    <citation type="submission" date="2016-11" db="EMBL/GenBank/DDBJ databases">
        <title>The macronuclear genome of Stentor coeruleus: a giant cell with tiny introns.</title>
        <authorList>
            <person name="Slabodnick M."/>
            <person name="Ruby J.G."/>
            <person name="Reiff S.B."/>
            <person name="Swart E.C."/>
            <person name="Gosai S."/>
            <person name="Prabakaran S."/>
            <person name="Witkowska E."/>
            <person name="Larue G.E."/>
            <person name="Fisher S."/>
            <person name="Freeman R.M."/>
            <person name="Gunawardena J."/>
            <person name="Chu W."/>
            <person name="Stover N.A."/>
            <person name="Gregory B.D."/>
            <person name="Nowacki M."/>
            <person name="Derisi J."/>
            <person name="Roy S.W."/>
            <person name="Marshall W.F."/>
            <person name="Sood P."/>
        </authorList>
    </citation>
    <scope>NUCLEOTIDE SEQUENCE [LARGE SCALE GENOMIC DNA]</scope>
    <source>
        <strain evidence="6">WM001</strain>
    </source>
</reference>
<protein>
    <recommendedName>
        <fullName evidence="5">RING-type domain-containing protein</fullName>
    </recommendedName>
</protein>
<keyword evidence="7" id="KW-1185">Reference proteome</keyword>
<dbReference type="InterPro" id="IPR013083">
    <property type="entry name" value="Znf_RING/FYVE/PHD"/>
</dbReference>
<feature type="domain" description="RING-type" evidence="5">
    <location>
        <begin position="5"/>
        <end position="28"/>
    </location>
</feature>
<name>A0A1R2C933_9CILI</name>
<evidence type="ECO:0000259" key="5">
    <source>
        <dbReference type="PROSITE" id="PS50089"/>
    </source>
</evidence>
<dbReference type="GO" id="GO:0008270">
    <property type="term" value="F:zinc ion binding"/>
    <property type="evidence" value="ECO:0007669"/>
    <property type="project" value="UniProtKB-KW"/>
</dbReference>
<evidence type="ECO:0000256" key="2">
    <source>
        <dbReference type="ARBA" id="ARBA00022771"/>
    </source>
</evidence>
<evidence type="ECO:0000313" key="6">
    <source>
        <dbReference type="EMBL" id="OMJ85514.1"/>
    </source>
</evidence>
<organism evidence="6 7">
    <name type="scientific">Stentor coeruleus</name>
    <dbReference type="NCBI Taxonomy" id="5963"/>
    <lineage>
        <taxon>Eukaryota</taxon>
        <taxon>Sar</taxon>
        <taxon>Alveolata</taxon>
        <taxon>Ciliophora</taxon>
        <taxon>Postciliodesmatophora</taxon>
        <taxon>Heterotrichea</taxon>
        <taxon>Heterotrichida</taxon>
        <taxon>Stentoridae</taxon>
        <taxon>Stentor</taxon>
    </lineage>
</organism>
<evidence type="ECO:0000256" key="4">
    <source>
        <dbReference type="PROSITE-ProRule" id="PRU00175"/>
    </source>
</evidence>
<evidence type="ECO:0000256" key="1">
    <source>
        <dbReference type="ARBA" id="ARBA00022723"/>
    </source>
</evidence>
<dbReference type="OrthoDB" id="9049620at2759"/>
<evidence type="ECO:0000256" key="3">
    <source>
        <dbReference type="ARBA" id="ARBA00022833"/>
    </source>
</evidence>
<dbReference type="PROSITE" id="PS00518">
    <property type="entry name" value="ZF_RING_1"/>
    <property type="match status" value="1"/>
</dbReference>
<keyword evidence="1" id="KW-0479">Metal-binding</keyword>
<dbReference type="PROSITE" id="PS50089">
    <property type="entry name" value="ZF_RING_2"/>
    <property type="match status" value="1"/>
</dbReference>
<keyword evidence="2 4" id="KW-0863">Zinc-finger</keyword>
<keyword evidence="3" id="KW-0862">Zinc</keyword>
<dbReference type="EMBL" id="MPUH01000234">
    <property type="protein sequence ID" value="OMJ85514.1"/>
    <property type="molecule type" value="Genomic_DNA"/>
</dbReference>
<dbReference type="SUPFAM" id="SSF57850">
    <property type="entry name" value="RING/U-box"/>
    <property type="match status" value="1"/>
</dbReference>
<dbReference type="Proteomes" id="UP000187209">
    <property type="component" value="Unassembled WGS sequence"/>
</dbReference>
<dbReference type="AlphaFoldDB" id="A0A1R2C933"/>
<dbReference type="Gene3D" id="3.30.40.10">
    <property type="entry name" value="Zinc/RING finger domain, C3HC4 (zinc finger)"/>
    <property type="match status" value="1"/>
</dbReference>
<dbReference type="InterPro" id="IPR017907">
    <property type="entry name" value="Znf_RING_CS"/>
</dbReference>
<proteinExistence type="predicted"/>
<sequence length="160" mass="18895">MKLLCDHVFCHDCLMKLSEKDRKCPICKAEFMVLELVPVKDMLDKIEELVVVCKFAHCDWNGMMKELRKHEKKCIFSPSKCRKEILDKLPQYNKEEDFDNECISLTTILYKNHKKVMEEIMMKVTNENCVEGKNNKKSNGRKSLVSNNQQRIDAFFVKKK</sequence>
<evidence type="ECO:0000313" key="7">
    <source>
        <dbReference type="Proteomes" id="UP000187209"/>
    </source>
</evidence>
<gene>
    <name evidence="6" type="ORF">SteCoe_13126</name>
</gene>